<dbReference type="GeneID" id="78121660"/>
<dbReference type="EMBL" id="QOCI01000009">
    <property type="protein sequence ID" value="RRR17925.1"/>
    <property type="molecule type" value="Genomic_DNA"/>
</dbReference>
<organism evidence="2 3">
    <name type="scientific">Brachybacterium paraconglomeratum</name>
    <dbReference type="NCBI Taxonomy" id="173362"/>
    <lineage>
        <taxon>Bacteria</taxon>
        <taxon>Bacillati</taxon>
        <taxon>Actinomycetota</taxon>
        <taxon>Actinomycetes</taxon>
        <taxon>Micrococcales</taxon>
        <taxon>Dermabacteraceae</taxon>
        <taxon>Brachybacterium</taxon>
    </lineage>
</organism>
<dbReference type="AlphaFoldDB" id="A0A426SIE4"/>
<comment type="caution">
    <text evidence="2">The sequence shown here is derived from an EMBL/GenBank/DDBJ whole genome shotgun (WGS) entry which is preliminary data.</text>
</comment>
<dbReference type="Pfam" id="PF04230">
    <property type="entry name" value="PS_pyruv_trans"/>
    <property type="match status" value="1"/>
</dbReference>
<evidence type="ECO:0000259" key="1">
    <source>
        <dbReference type="Pfam" id="PF04230"/>
    </source>
</evidence>
<gene>
    <name evidence="2" type="ORF">DS079_11585</name>
</gene>
<dbReference type="Proteomes" id="UP000274327">
    <property type="component" value="Unassembled WGS sequence"/>
</dbReference>
<name>A0A426SIE4_9MICO</name>
<evidence type="ECO:0000313" key="2">
    <source>
        <dbReference type="EMBL" id="RRR17925.1"/>
    </source>
</evidence>
<evidence type="ECO:0000313" key="3">
    <source>
        <dbReference type="Proteomes" id="UP000274327"/>
    </source>
</evidence>
<protein>
    <recommendedName>
        <fullName evidence="1">Polysaccharide pyruvyl transferase domain-containing protein</fullName>
    </recommendedName>
</protein>
<reference evidence="2 3" key="1">
    <citation type="submission" date="2018-07" db="EMBL/GenBank/DDBJ databases">
        <title>Brachybacteriurn paraconglorneratum KCTC 9916.</title>
        <authorList>
            <person name="Li Y."/>
        </authorList>
    </citation>
    <scope>NUCLEOTIDE SEQUENCE [LARGE SCALE GENOMIC DNA]</scope>
    <source>
        <strain evidence="2 3">KCTC 9916</strain>
    </source>
</reference>
<dbReference type="InterPro" id="IPR007345">
    <property type="entry name" value="Polysacch_pyruvyl_Trfase"/>
</dbReference>
<proteinExistence type="predicted"/>
<feature type="domain" description="Polysaccharide pyruvyl transferase" evidence="1">
    <location>
        <begin position="14"/>
        <end position="294"/>
    </location>
</feature>
<sequence>MKTIAVVGYFGWGNFGDQLFLDTVRRRREELWPGSSEILALTSRDLGRHATAGPLGALVRAAHSLRILRRADVLAYCGGSVFTDVSGVDALRRRLRPARVQALGVSVGPFADEQARQDVRQYLGEFERIVVRDDSWTLLQEDLPLLPEPVAGPPAGIEQGGDLAALSPLITRAADDERSGLVVCPSAAADADVELLAEQVLQARRAMRLRGLPAPVRILALNGHPRNGDEQLVRALAAALRDQGVECTTSSFLEIGLEGTLAALGSASLVLSQRLHGAIVAYLSGGRFLMLDHHAKCRAFVEDVSGDAAVCVPVDAPDLSEALEAALSPERSPVRAPEEYIRHAERIYLGQMAHA</sequence>
<accession>A0A426SIE4</accession>
<dbReference type="RefSeq" id="WP_126987890.1">
    <property type="nucleotide sequence ID" value="NZ_ML133857.1"/>
</dbReference>
<dbReference type="PANTHER" id="PTHR36836">
    <property type="entry name" value="COLANIC ACID BIOSYNTHESIS PROTEIN WCAK"/>
    <property type="match status" value="1"/>
</dbReference>
<keyword evidence="3" id="KW-1185">Reference proteome</keyword>
<dbReference type="PANTHER" id="PTHR36836:SF1">
    <property type="entry name" value="COLANIC ACID BIOSYNTHESIS PROTEIN WCAK"/>
    <property type="match status" value="1"/>
</dbReference>